<protein>
    <submittedName>
        <fullName evidence="3">Uncharacterized protein</fullName>
    </submittedName>
</protein>
<evidence type="ECO:0000313" key="3">
    <source>
        <dbReference type="EMBL" id="SCF33567.1"/>
    </source>
</evidence>
<keyword evidence="2" id="KW-1133">Transmembrane helix</keyword>
<dbReference type="AlphaFoldDB" id="A0A1C4ZKF7"/>
<keyword evidence="2" id="KW-0812">Transmembrane</keyword>
<name>A0A1C4ZKF7_MICVI</name>
<organism evidence="3 4">
    <name type="scientific">Micromonospora viridifaciens</name>
    <dbReference type="NCBI Taxonomy" id="1881"/>
    <lineage>
        <taxon>Bacteria</taxon>
        <taxon>Bacillati</taxon>
        <taxon>Actinomycetota</taxon>
        <taxon>Actinomycetes</taxon>
        <taxon>Micromonosporales</taxon>
        <taxon>Micromonosporaceae</taxon>
        <taxon>Micromonospora</taxon>
    </lineage>
</organism>
<dbReference type="Proteomes" id="UP000198242">
    <property type="component" value="Chromosome I"/>
</dbReference>
<sequence length="426" mass="45412">MQPVGPYRFTEVMGVCQVGKVWWAVDGQDRLVTVAVLEGAAATDQPWREAFANAANAMALTSGGQRYLNADFAAATPWVAYPSEEGLGAQRLFQSLGMDLHPAESEPEVLVGESGAVAQPPESVSGVPTSGVPTSGAPLPWAMHAAVVPHQVSSPPQQVSPAPQQVSSPPLSEHPQPVSVPPQDPFTSPERRIIASEPPRRRTRLWAGIGALVLVVVAGVGGAIVWAAPDDPGQPETTPSSGSALLPEPAASPQSPGLEPPRQGTWPTQWPRFTEQDAVNTLPNLEGLGFPVKVPLDWQCTLAGRAEGFVKYTCGTPASGGQAIGGELIVRDCQQPCDAKRQTAMRRAEDAWGLQWTRGGRYVTYAESSQLQIEGEQRYGLVVVAYWRGGSSGQLDHQLVFRMTAPVDGAGRLRRVANYLRDVAVF</sequence>
<accession>A0A1C4ZKF7</accession>
<dbReference type="RefSeq" id="WP_089009023.1">
    <property type="nucleotide sequence ID" value="NZ_LT607411.1"/>
</dbReference>
<feature type="transmembrane region" description="Helical" evidence="2">
    <location>
        <begin position="205"/>
        <end position="228"/>
    </location>
</feature>
<feature type="region of interest" description="Disordered" evidence="1">
    <location>
        <begin position="150"/>
        <end position="196"/>
    </location>
</feature>
<evidence type="ECO:0000256" key="2">
    <source>
        <dbReference type="SAM" id="Phobius"/>
    </source>
</evidence>
<dbReference type="OrthoDB" id="3406034at2"/>
<evidence type="ECO:0000313" key="4">
    <source>
        <dbReference type="Proteomes" id="UP000198242"/>
    </source>
</evidence>
<keyword evidence="2" id="KW-0472">Membrane</keyword>
<evidence type="ECO:0000256" key="1">
    <source>
        <dbReference type="SAM" id="MobiDB-lite"/>
    </source>
</evidence>
<reference evidence="4" key="1">
    <citation type="submission" date="2016-06" db="EMBL/GenBank/DDBJ databases">
        <authorList>
            <person name="Varghese N."/>
            <person name="Submissions Spin"/>
        </authorList>
    </citation>
    <scope>NUCLEOTIDE SEQUENCE [LARGE SCALE GENOMIC DNA]</scope>
    <source>
        <strain evidence="4">DSM 43909</strain>
    </source>
</reference>
<keyword evidence="4" id="KW-1185">Reference proteome</keyword>
<dbReference type="EMBL" id="LT607411">
    <property type="protein sequence ID" value="SCF33567.1"/>
    <property type="molecule type" value="Genomic_DNA"/>
</dbReference>
<proteinExistence type="predicted"/>
<feature type="compositionally biased region" description="Low complexity" evidence="1">
    <location>
        <begin position="150"/>
        <end position="170"/>
    </location>
</feature>
<gene>
    <name evidence="3" type="ORF">GA0074695_5752</name>
</gene>
<feature type="region of interest" description="Disordered" evidence="1">
    <location>
        <begin position="228"/>
        <end position="266"/>
    </location>
</feature>